<evidence type="ECO:0000256" key="1">
    <source>
        <dbReference type="ARBA" id="ARBA00004141"/>
    </source>
</evidence>
<dbReference type="InterPro" id="IPR050291">
    <property type="entry name" value="CDF_Transporter"/>
</dbReference>
<feature type="domain" description="Cation efflux protein transmembrane" evidence="8">
    <location>
        <begin position="16"/>
        <end position="210"/>
    </location>
</feature>
<dbReference type="InterPro" id="IPR036837">
    <property type="entry name" value="Cation_efflux_CTD_sf"/>
</dbReference>
<keyword evidence="4 7" id="KW-0812">Transmembrane</keyword>
<keyword evidence="11" id="KW-1185">Reference proteome</keyword>
<dbReference type="SUPFAM" id="SSF161111">
    <property type="entry name" value="Cation efflux protein transmembrane domain-like"/>
    <property type="match status" value="1"/>
</dbReference>
<dbReference type="InterPro" id="IPR002524">
    <property type="entry name" value="Cation_efflux"/>
</dbReference>
<dbReference type="PANTHER" id="PTHR43840:SF15">
    <property type="entry name" value="MITOCHONDRIAL METAL TRANSPORTER 1-RELATED"/>
    <property type="match status" value="1"/>
</dbReference>
<evidence type="ECO:0000259" key="9">
    <source>
        <dbReference type="Pfam" id="PF16916"/>
    </source>
</evidence>
<evidence type="ECO:0000256" key="5">
    <source>
        <dbReference type="ARBA" id="ARBA00022989"/>
    </source>
</evidence>
<sequence length="307" mass="33631">MSEADVRYRKVRFAAWVGIVGNIILAILKAVIGIMANSRALIADAVHSASDVVGSVVVLIGVRAAKLPPDRDHPYGHGKAESVAAIIVAVLLFIVGFEIALGAFQSFFEPVEVPKIIAIYAVIFSIVVKELMFRYKYQLGKKYKSEALMTDAWHHRSDVFSSFAALIGIGAAILGGHLNISWLVYGDSIASAFVAILIGKMAWSLGKQSIHNALDHVLHEEDTVEMKKAAANVQGVLNIDAFLAREHGHYVIIDIKVAVEPSITVEEGHTIGKRVKERLLEEKNVHDVLVHINPYRKIKIKGEETDT</sequence>
<dbReference type="PANTHER" id="PTHR43840">
    <property type="entry name" value="MITOCHONDRIAL METAL TRANSPORTER 1-RELATED"/>
    <property type="match status" value="1"/>
</dbReference>
<dbReference type="InterPro" id="IPR027470">
    <property type="entry name" value="Cation_efflux_CTD"/>
</dbReference>
<dbReference type="Pfam" id="PF01545">
    <property type="entry name" value="Cation_efflux"/>
    <property type="match status" value="1"/>
</dbReference>
<evidence type="ECO:0000256" key="4">
    <source>
        <dbReference type="ARBA" id="ARBA00022692"/>
    </source>
</evidence>
<gene>
    <name evidence="10" type="ORF">ACFFHM_24770</name>
</gene>
<evidence type="ECO:0000313" key="10">
    <source>
        <dbReference type="EMBL" id="MFC0473632.1"/>
    </source>
</evidence>
<evidence type="ECO:0000256" key="6">
    <source>
        <dbReference type="ARBA" id="ARBA00023136"/>
    </source>
</evidence>
<evidence type="ECO:0000256" key="7">
    <source>
        <dbReference type="SAM" id="Phobius"/>
    </source>
</evidence>
<dbReference type="InterPro" id="IPR027469">
    <property type="entry name" value="Cation_efflux_TMD_sf"/>
</dbReference>
<feature type="transmembrane region" description="Helical" evidence="7">
    <location>
        <begin position="182"/>
        <end position="203"/>
    </location>
</feature>
<evidence type="ECO:0000256" key="2">
    <source>
        <dbReference type="ARBA" id="ARBA00008114"/>
    </source>
</evidence>
<keyword evidence="5 7" id="KW-1133">Transmembrane helix</keyword>
<dbReference type="Gene3D" id="1.20.1510.10">
    <property type="entry name" value="Cation efflux protein transmembrane domain"/>
    <property type="match status" value="1"/>
</dbReference>
<feature type="transmembrane region" description="Helical" evidence="7">
    <location>
        <begin position="41"/>
        <end position="62"/>
    </location>
</feature>
<comment type="subcellular location">
    <subcellularLocation>
        <location evidence="1">Membrane</location>
        <topology evidence="1">Multi-pass membrane protein</topology>
    </subcellularLocation>
</comment>
<dbReference type="Pfam" id="PF16916">
    <property type="entry name" value="ZT_dimer"/>
    <property type="match status" value="1"/>
</dbReference>
<dbReference type="EMBL" id="JBHLUX010000095">
    <property type="protein sequence ID" value="MFC0473632.1"/>
    <property type="molecule type" value="Genomic_DNA"/>
</dbReference>
<comment type="caution">
    <text evidence="10">The sequence shown here is derived from an EMBL/GenBank/DDBJ whole genome shotgun (WGS) entry which is preliminary data.</text>
</comment>
<dbReference type="Proteomes" id="UP001589838">
    <property type="component" value="Unassembled WGS sequence"/>
</dbReference>
<feature type="transmembrane region" description="Helical" evidence="7">
    <location>
        <begin position="158"/>
        <end position="176"/>
    </location>
</feature>
<feature type="domain" description="Cation efflux protein cytoplasmic" evidence="9">
    <location>
        <begin position="219"/>
        <end position="295"/>
    </location>
</feature>
<dbReference type="SUPFAM" id="SSF160240">
    <property type="entry name" value="Cation efflux protein cytoplasmic domain-like"/>
    <property type="match status" value="1"/>
</dbReference>
<dbReference type="RefSeq" id="WP_335961485.1">
    <property type="nucleotide sequence ID" value="NZ_JAXBLX010000017.1"/>
</dbReference>
<dbReference type="InterPro" id="IPR058533">
    <property type="entry name" value="Cation_efflux_TM"/>
</dbReference>
<dbReference type="NCBIfam" id="TIGR01297">
    <property type="entry name" value="CDF"/>
    <property type="match status" value="1"/>
</dbReference>
<keyword evidence="6 7" id="KW-0472">Membrane</keyword>
<protein>
    <submittedName>
        <fullName evidence="10">Cation diffusion facilitator family transporter</fullName>
    </submittedName>
</protein>
<accession>A0ABV6KJZ2</accession>
<dbReference type="Gene3D" id="3.30.70.1350">
    <property type="entry name" value="Cation efflux protein, cytoplasmic domain"/>
    <property type="match status" value="1"/>
</dbReference>
<feature type="transmembrane region" description="Helical" evidence="7">
    <location>
        <begin position="83"/>
        <end position="104"/>
    </location>
</feature>
<proteinExistence type="inferred from homology"/>
<comment type="similarity">
    <text evidence="2">Belongs to the cation diffusion facilitator (CDF) transporter (TC 2.A.4) family.</text>
</comment>
<evidence type="ECO:0000259" key="8">
    <source>
        <dbReference type="Pfam" id="PF01545"/>
    </source>
</evidence>
<organism evidence="10 11">
    <name type="scientific">Halalkalibacter kiskunsagensis</name>
    <dbReference type="NCBI Taxonomy" id="1548599"/>
    <lineage>
        <taxon>Bacteria</taxon>
        <taxon>Bacillati</taxon>
        <taxon>Bacillota</taxon>
        <taxon>Bacilli</taxon>
        <taxon>Bacillales</taxon>
        <taxon>Bacillaceae</taxon>
        <taxon>Halalkalibacter</taxon>
    </lineage>
</organism>
<evidence type="ECO:0000313" key="11">
    <source>
        <dbReference type="Proteomes" id="UP001589838"/>
    </source>
</evidence>
<evidence type="ECO:0000256" key="3">
    <source>
        <dbReference type="ARBA" id="ARBA00022448"/>
    </source>
</evidence>
<reference evidence="10 11" key="1">
    <citation type="submission" date="2024-09" db="EMBL/GenBank/DDBJ databases">
        <authorList>
            <person name="Sun Q."/>
            <person name="Mori K."/>
        </authorList>
    </citation>
    <scope>NUCLEOTIDE SEQUENCE [LARGE SCALE GENOMIC DNA]</scope>
    <source>
        <strain evidence="10 11">NCAIM B.02610</strain>
    </source>
</reference>
<feature type="transmembrane region" description="Helical" evidence="7">
    <location>
        <begin position="12"/>
        <end position="35"/>
    </location>
</feature>
<name>A0ABV6KJZ2_9BACI</name>
<keyword evidence="3" id="KW-0813">Transport</keyword>
<feature type="transmembrane region" description="Helical" evidence="7">
    <location>
        <begin position="116"/>
        <end position="137"/>
    </location>
</feature>